<keyword evidence="2" id="KW-0472">Membrane</keyword>
<keyword evidence="2" id="KW-0812">Transmembrane</keyword>
<accession>A0ABN2JVK5</accession>
<proteinExistence type="predicted"/>
<gene>
    <name evidence="3" type="ORF">GCM10009681_09130</name>
</gene>
<evidence type="ECO:0000256" key="2">
    <source>
        <dbReference type="SAM" id="Phobius"/>
    </source>
</evidence>
<feature type="transmembrane region" description="Helical" evidence="2">
    <location>
        <begin position="263"/>
        <end position="284"/>
    </location>
</feature>
<dbReference type="RefSeq" id="WP_344077133.1">
    <property type="nucleotide sequence ID" value="NZ_BAAALS010000003.1"/>
</dbReference>
<dbReference type="EMBL" id="BAAALS010000003">
    <property type="protein sequence ID" value="GAA1740420.1"/>
    <property type="molecule type" value="Genomic_DNA"/>
</dbReference>
<feature type="transmembrane region" description="Helical" evidence="2">
    <location>
        <begin position="236"/>
        <end position="257"/>
    </location>
</feature>
<evidence type="ECO:0000313" key="4">
    <source>
        <dbReference type="Proteomes" id="UP001500655"/>
    </source>
</evidence>
<dbReference type="Proteomes" id="UP001500655">
    <property type="component" value="Unassembled WGS sequence"/>
</dbReference>
<reference evidence="4" key="1">
    <citation type="journal article" date="2019" name="Int. J. Syst. Evol. Microbiol.">
        <title>The Global Catalogue of Microorganisms (GCM) 10K type strain sequencing project: providing services to taxonomists for standard genome sequencing and annotation.</title>
        <authorList>
            <consortium name="The Broad Institute Genomics Platform"/>
            <consortium name="The Broad Institute Genome Sequencing Center for Infectious Disease"/>
            <person name="Wu L."/>
            <person name="Ma J."/>
        </authorList>
    </citation>
    <scope>NUCLEOTIDE SEQUENCE [LARGE SCALE GENOMIC DNA]</scope>
    <source>
        <strain evidence="4">JCM 13249</strain>
    </source>
</reference>
<protein>
    <submittedName>
        <fullName evidence="3">Uncharacterized protein</fullName>
    </submittedName>
</protein>
<feature type="region of interest" description="Disordered" evidence="1">
    <location>
        <begin position="328"/>
        <end position="358"/>
    </location>
</feature>
<organism evidence="3 4">
    <name type="scientific">Luedemannella helvata</name>
    <dbReference type="NCBI Taxonomy" id="349315"/>
    <lineage>
        <taxon>Bacteria</taxon>
        <taxon>Bacillati</taxon>
        <taxon>Actinomycetota</taxon>
        <taxon>Actinomycetes</taxon>
        <taxon>Micromonosporales</taxon>
        <taxon>Micromonosporaceae</taxon>
        <taxon>Luedemannella</taxon>
    </lineage>
</organism>
<keyword evidence="4" id="KW-1185">Reference proteome</keyword>
<sequence length="358" mass="40165">MTPILSEDSLKRVAEADDLLAGALARISHAERMSHAPTVGVVKVLFSRVRKMQATAPNDADDGWAALLDKLEPQLDLCTAAATVKDLTYRFTVLDERIGRLLDDIAALAVVIEPHCAEQERLIRLTLLAQQEILTLAGAQFDRKLKRVDDALARHRNTDEIRTAEFRRSLRELQTDLEKLTTQQIDAHDARVKRWDDEFAALASRLKDATEVAQVERITSFYEPAERQERIRVNMYATLCIAFIVVAIGAAAFGFFGHLTTRSITGIAGSATLFALLSSAAAVMRRELRVHRARLWEVENDHRRLVASVLFYPEMTDEQRERIIEELVNGRSRPGTPSTHVPKPQQEPVPETSKGELT</sequence>
<evidence type="ECO:0000313" key="3">
    <source>
        <dbReference type="EMBL" id="GAA1740420.1"/>
    </source>
</evidence>
<name>A0ABN2JVK5_9ACTN</name>
<comment type="caution">
    <text evidence="3">The sequence shown here is derived from an EMBL/GenBank/DDBJ whole genome shotgun (WGS) entry which is preliminary data.</text>
</comment>
<keyword evidence="2" id="KW-1133">Transmembrane helix</keyword>
<evidence type="ECO:0000256" key="1">
    <source>
        <dbReference type="SAM" id="MobiDB-lite"/>
    </source>
</evidence>